<comment type="caution">
    <text evidence="1">The sequence shown here is derived from an EMBL/GenBank/DDBJ whole genome shotgun (WGS) entry which is preliminary data.</text>
</comment>
<dbReference type="Proteomes" id="UP000317494">
    <property type="component" value="Unassembled WGS sequence"/>
</dbReference>
<dbReference type="VEuPathDB" id="FungiDB:SeMB42_g01438"/>
<accession>A0A507DNF3</accession>
<keyword evidence="2" id="KW-1185">Reference proteome</keyword>
<evidence type="ECO:0000313" key="1">
    <source>
        <dbReference type="EMBL" id="TPX52410.1"/>
    </source>
</evidence>
<dbReference type="EMBL" id="QEAN01000037">
    <property type="protein sequence ID" value="TPX52410.1"/>
    <property type="molecule type" value="Genomic_DNA"/>
</dbReference>
<protein>
    <submittedName>
        <fullName evidence="1">Uncharacterized protein</fullName>
    </submittedName>
</protein>
<gene>
    <name evidence="1" type="ORF">SeMB42_g01438</name>
</gene>
<proteinExistence type="predicted"/>
<reference evidence="1 2" key="1">
    <citation type="journal article" date="2019" name="Sci. Rep.">
        <title>Comparative genomics of chytrid fungi reveal insights into the obligate biotrophic and pathogenic lifestyle of Synchytrium endobioticum.</title>
        <authorList>
            <person name="van de Vossenberg B.T.L.H."/>
            <person name="Warris S."/>
            <person name="Nguyen H.D.T."/>
            <person name="van Gent-Pelzer M.P.E."/>
            <person name="Joly D.L."/>
            <person name="van de Geest H.C."/>
            <person name="Bonants P.J.M."/>
            <person name="Smith D.S."/>
            <person name="Levesque C.A."/>
            <person name="van der Lee T.A.J."/>
        </authorList>
    </citation>
    <scope>NUCLEOTIDE SEQUENCE [LARGE SCALE GENOMIC DNA]</scope>
    <source>
        <strain evidence="1 2">MB42</strain>
    </source>
</reference>
<evidence type="ECO:0000313" key="2">
    <source>
        <dbReference type="Proteomes" id="UP000317494"/>
    </source>
</evidence>
<dbReference type="AlphaFoldDB" id="A0A507DNF3"/>
<name>A0A507DNF3_9FUNG</name>
<sequence length="76" mass="8692">MKFMVRNRNWANLEHSYLFILTPESSNIVDLDSKTEVVAAYLSPVNSRHEDRVAAQGTCPQGTVQRCFDPSHRNKN</sequence>
<organism evidence="1 2">
    <name type="scientific">Synchytrium endobioticum</name>
    <dbReference type="NCBI Taxonomy" id="286115"/>
    <lineage>
        <taxon>Eukaryota</taxon>
        <taxon>Fungi</taxon>
        <taxon>Fungi incertae sedis</taxon>
        <taxon>Chytridiomycota</taxon>
        <taxon>Chytridiomycota incertae sedis</taxon>
        <taxon>Chytridiomycetes</taxon>
        <taxon>Synchytriales</taxon>
        <taxon>Synchytriaceae</taxon>
        <taxon>Synchytrium</taxon>
    </lineage>
</organism>